<evidence type="ECO:0000259" key="3">
    <source>
        <dbReference type="Pfam" id="PF22913"/>
    </source>
</evidence>
<dbReference type="InterPro" id="IPR029145">
    <property type="entry name" value="NBAS_N"/>
</dbReference>
<dbReference type="Pfam" id="PF22913">
    <property type="entry name" value="NBAS_11th"/>
    <property type="match status" value="1"/>
</dbReference>
<dbReference type="RefSeq" id="XP_014673624.1">
    <property type="nucleotide sequence ID" value="XM_014818138.1"/>
</dbReference>
<feature type="domain" description="Neuroblastoma-amplified sequence N-terminal" evidence="2">
    <location>
        <begin position="91"/>
        <end position="376"/>
    </location>
</feature>
<dbReference type="SUPFAM" id="SSF50978">
    <property type="entry name" value="WD40 repeat-like"/>
    <property type="match status" value="1"/>
</dbReference>
<feature type="compositionally biased region" description="Basic and acidic residues" evidence="1">
    <location>
        <begin position="1378"/>
        <end position="1396"/>
    </location>
</feature>
<dbReference type="Pfam" id="PF15492">
    <property type="entry name" value="Nbas_N"/>
    <property type="match status" value="1"/>
</dbReference>
<proteinExistence type="predicted"/>
<keyword evidence="4" id="KW-1185">Reference proteome</keyword>
<evidence type="ECO:0000256" key="1">
    <source>
        <dbReference type="SAM" id="MobiDB-lite"/>
    </source>
</evidence>
<dbReference type="Proteomes" id="UP000695022">
    <property type="component" value="Unplaced"/>
</dbReference>
<gene>
    <name evidence="5" type="primary">LOC106813864</name>
</gene>
<name>A0ABM1EN53_PRICU</name>
<evidence type="ECO:0000313" key="5">
    <source>
        <dbReference type="RefSeq" id="XP_014673624.1"/>
    </source>
</evidence>
<evidence type="ECO:0000259" key="2">
    <source>
        <dbReference type="Pfam" id="PF15492"/>
    </source>
</evidence>
<organism evidence="4 5">
    <name type="scientific">Priapulus caudatus</name>
    <name type="common">Priapulid worm</name>
    <dbReference type="NCBI Taxonomy" id="37621"/>
    <lineage>
        <taxon>Eukaryota</taxon>
        <taxon>Metazoa</taxon>
        <taxon>Ecdysozoa</taxon>
        <taxon>Scalidophora</taxon>
        <taxon>Priapulida</taxon>
        <taxon>Priapulimorpha</taxon>
        <taxon>Priapulimorphida</taxon>
        <taxon>Priapulidae</taxon>
        <taxon>Priapulus</taxon>
    </lineage>
</organism>
<reference evidence="5" key="1">
    <citation type="submission" date="2025-08" db="UniProtKB">
        <authorList>
            <consortium name="RefSeq"/>
        </authorList>
    </citation>
    <scope>IDENTIFICATION</scope>
</reference>
<sequence length="2381" mass="268889">MAQPVKHQHQETLETYDDEETVLYELLEHTEWQQEWHETARPPRLSSTPAYSTSTQSAWSYLKSFVYPLKSAIGWSRPSGLAELINSRLHWKFAVSGDGKLTAILQENCIEIRSSKDDFANMLRKWQVPVDPQPQWRQMVWNSDSSLLAYGDSSGGVRVFDIIGTRICSISQNAGAAAAGIVDCSEAAAELIFLERERDAKWAAELLFISYNGQLTSYYIRTGEEGYQQHHSFSFKDTYPQGVGAVCYDKQHRLLIVGGCCQDNAGVDGLSEAMSKGITAWRVLADYPHYKQVTQLSEDVETVRQGKGFLRRITDMRFFIRQTEPDFVYRMLLSPECYRLATVHRSGMLSIWQVPSLRLDKSWSLEDQPGYDEERPLSIGLYNKATKKTPKEDQNINLPVDVSWWSEEAVILARLSGSVTVSSRKTLHNLLGQSCEWFNSSPQLSHVCDGALLTLECENTVAPKKRRLVSGDGQFMEHHEPFIDVEEEEEDEDSIGIVRRTTSCMKHALYAVTDMESFRPPRKRPKLMNRTYRLMCLKSTTPEELYARKIDDEEYGEALALAKAYGMDCDLVYQCQWRKSNASLAAIQDYLTKISKQSWVLHECLERVPDDVDAARELLMHGLRGTDLEALISIGCGKDYGRFISTTDEYYEDLDPYDEDDAKVIEERRQAKRKNLLSKVNFDRLTLQQIQLCQSRQKLLRYLDRLTTYEILLGGASVADEHFDYKEFKELREKNIVELAVGYAQCGRVHSVETLLMHHGDDLLPHWLPILSNFPEIVPPSNYECLLPKIQSDGTVEPWGMETLREKDWCEVEPCSSAINPTVPNLGGFLYEDVPELLQFKLELTPEGVVHMSTDQLSMWYRFRSLEIERLSCRVDNATDMVRLGIFHNVKGLEALADDLTTVEVLVYEGEVGDCVTLEHYQSLTNIEQLQLLMSRSSEEMYEKNVHLWILPFLDRCVKRSPDSAGKLLREYVVNMAKTDLSRCLKIFQMSKPEVSKPVITNTDTLMSLGLECLYMCERSDQLDLAHAIYECLPQRGSGLASDDSAALFNQVNALVDHLKAAKILETHGLPTPLHFIRQTESDAEDAKQLLVKLTRTAARRAPPLTEVEWKHLLNSMLELQRCVYRCLRAEHCYAIFCESLLGSERVENIRLAGDMMETCSNDPLAPFKKVVYDKAVDIVVRSAQEYFNSAANLMDGSMELARRCLQLITDTPAAVQTELDLIAALALLDDFGVSALPVEVRLQRERFSLVARAATSRPDAYASATSLLRLARLLRACGGDGREQRGRVLVMLAGAALARRDHAGAAAFCCDVVVDGYAAGWETCEALARCDEFDDVASRRLLADFALVHCTPDKLGSLLKSRALLEMQSLNRVLGQGEREGSHEPGDRRGSRSRESSPATNRANTASEDSMQADEKQKSDMYTAVRAFEQTKDLTKHVLASTTHTTKQVLSSTTSTTRALLGRMKEKKWWNQPRRWLRHKRNEAVEDEWLENQDLVQQGCHPFYSSVMPKALSSKVLMNYDGCSLAEHSNSSVELSMLLLRAAKLEEALNHGEAAQPATEAILNLAQEMLPHDTTLGLAYLLVLAQPTDADQCFEKLPSKVLPLQLASYYYALLICSIDAPTPEYIQQLFLNNPADVIKQAKSVNDVGRGASLLVRLQHYDKVLTDYMQAKVLQGLRKGVDVVRFAQDAEYKRETILGLSMSLEPEVYDVAVSLAESYNVPLWEVYMCHLEFLFTESGMTTPEVEAQLERLDILPQLQSEPAVLWERMRTYVYPSIHGTDHARLLYYYSTLQACGEHGRDGDMPAAEHIRLLRKIKPAAPGLNYKSLVSGASSSLDAIDSVLTANNVHVLAKLAPKLPSLDGKAPLTPSAVFSRWAVKLFRVDGKAEQLKAPQKTQADWIHRYEMSGEFVSRLLPEDLLSFIGSVVFIPTSMKNMNMATRQEIIRRALKHSRQQYAKSQTADGKNEKWKVCEETLEQWLGHLNMVYTDFIETTKASGTPFLQECAQEFDLSRGEEDNLKSLVYKLLEHGTSLDEVGKFLQVSPAVTSSLTVMVQETTRRLVCAIKSAPKAGTQDELKSLSRIVSAVKTSSNVSEEDVLSVLRPYCCNVTVPTQSRLDVLTVLEKEFDMQAEDQELLVLYRTQALVGSGWPQLQVAPENVVTETTRLQLFDGLLSTSTTFEQLLALIELLLSWPPFIQQREQAQNDWLRLLMQMLDSNHADGPERVVTIARHIHKLQRHFDLQIYSHFCDKLMGDHHLQALKLALLAPYPELHHTVIHKLSTILQELEKVEIDDDTLCLLLENCHVPQTVGTPYYQPLIEYLLVNQHKSEASHNIENVVAQLEEAGHAVEAGSLLLLQRGSCPNLSTFDAAFGTLSRWLKR</sequence>
<dbReference type="GeneID" id="106813864"/>
<evidence type="ECO:0000313" key="4">
    <source>
        <dbReference type="Proteomes" id="UP000695022"/>
    </source>
</evidence>
<accession>A0ABM1EN53</accession>
<feature type="domain" description="NBAS subunit of NRZ tethering complex C-terminal" evidence="3">
    <location>
        <begin position="2014"/>
        <end position="2129"/>
    </location>
</feature>
<dbReference type="InterPro" id="IPR054751">
    <property type="entry name" value="NBAS_C"/>
</dbReference>
<feature type="compositionally biased region" description="Polar residues" evidence="1">
    <location>
        <begin position="1399"/>
        <end position="1411"/>
    </location>
</feature>
<dbReference type="PANTHER" id="PTHR15922">
    <property type="entry name" value="NEUROBLASTOMA-AMPLIFIED SEQUENCE"/>
    <property type="match status" value="1"/>
</dbReference>
<dbReference type="PANTHER" id="PTHR15922:SF2">
    <property type="entry name" value="NBAS SUBUNIT OF NRZ TETHERING COMPLEX"/>
    <property type="match status" value="1"/>
</dbReference>
<feature type="region of interest" description="Disordered" evidence="1">
    <location>
        <begin position="1375"/>
        <end position="1419"/>
    </location>
</feature>
<protein>
    <submittedName>
        <fullName evidence="5">Neuroblastoma-amplified sequence-like isoform X1</fullName>
    </submittedName>
</protein>
<dbReference type="InterPro" id="IPR036322">
    <property type="entry name" value="WD40_repeat_dom_sf"/>
</dbReference>